<protein>
    <submittedName>
        <fullName evidence="1">Uncharacterized protein</fullName>
    </submittedName>
</protein>
<proteinExistence type="predicted"/>
<dbReference type="EMBL" id="AAGVFN010000053">
    <property type="protein sequence ID" value="EBS3536970.1"/>
    <property type="molecule type" value="Genomic_DNA"/>
</dbReference>
<evidence type="ECO:0000313" key="1">
    <source>
        <dbReference type="EMBL" id="EBS3536970.1"/>
    </source>
</evidence>
<organism evidence="1">
    <name type="scientific">Salmonella enterica subsp. enterica serovar Telelkebir</name>
    <dbReference type="NCBI Taxonomy" id="1967657"/>
    <lineage>
        <taxon>Bacteria</taxon>
        <taxon>Pseudomonadati</taxon>
        <taxon>Pseudomonadota</taxon>
        <taxon>Gammaproteobacteria</taxon>
        <taxon>Enterobacterales</taxon>
        <taxon>Enterobacteriaceae</taxon>
        <taxon>Salmonella</taxon>
    </lineage>
</organism>
<reference evidence="1" key="1">
    <citation type="submission" date="2018-07" db="EMBL/GenBank/DDBJ databases">
        <authorList>
            <person name="Ashton P.M."/>
            <person name="Dallman T."/>
            <person name="Nair S."/>
            <person name="De Pinna E."/>
            <person name="Peters T."/>
            <person name="Grant K."/>
        </authorList>
    </citation>
    <scope>NUCLEOTIDE SEQUENCE</scope>
    <source>
        <strain evidence="1">506078</strain>
        <strain evidence="2">800692</strain>
    </source>
</reference>
<name>A0A5U9PQI7_SALET</name>
<dbReference type="EMBL" id="AAKTLN010000016">
    <property type="protein sequence ID" value="ECV5351079.1"/>
    <property type="molecule type" value="Genomic_DNA"/>
</dbReference>
<dbReference type="Proteomes" id="UP000839888">
    <property type="component" value="Unassembled WGS sequence"/>
</dbReference>
<accession>A0A5U9PQI7</accession>
<dbReference type="AlphaFoldDB" id="A0A5U9PQI7"/>
<dbReference type="Pfam" id="PF18982">
    <property type="entry name" value="JetA"/>
    <property type="match status" value="1"/>
</dbReference>
<gene>
    <name evidence="1" type="ORF">DS442_22065</name>
    <name evidence="2" type="ORF">F2J48_16015</name>
</gene>
<dbReference type="InterPro" id="IPR043773">
    <property type="entry name" value="JetA"/>
</dbReference>
<sequence length="479" mass="55609">MIAEALSPAIFKPLASNKNARVYTACIWALYDRLVRHQHSLDECHPKEAREIIRRALVQYNLQLDVEDFSENPDSVETDDTHRIYTLLRETGWLHEQATTGYRRICYIPQIPSQLVAALDLIKEGRIDEVGATCKGVYLQLVAAMQDPRENASQIAIARSMGINFLNTLSAMQGQMRDLIYQATENEAGFKIIKLFFEDFLKGILLKGYSHLKNANHPYRYREITIQKAIHIMTDDTLMDNLTLSLCSENKQTSTEKVRQELKTDLSIIIDTFDNIDKLLSRIDDYRRSLTTRTRETIEYMRSSLPGLDQQLVDQIVKVSGMSDTTMLPSPGEQYSSLNEYRLRRPSTLQVKPQATELEMPYKNPLKLAENMAIREYLERRRENPARVYAYLERHLGKKSYITSDELQIETLEDMLAFIQLRRLLHNAVPPKSRYYKLTQHFLVMPIAGEYTENKYLSTPKLKIERRSPLQSKETRYVK</sequence>
<dbReference type="RefSeq" id="WP_023136592.1">
    <property type="nucleotide sequence ID" value="NZ_MZCV01000008.1"/>
</dbReference>
<comment type="caution">
    <text evidence="1">The sequence shown here is derived from an EMBL/GenBank/DDBJ whole genome shotgun (WGS) entry which is preliminary data.</text>
</comment>
<evidence type="ECO:0000313" key="2">
    <source>
        <dbReference type="EMBL" id="ECV5351079.1"/>
    </source>
</evidence>